<dbReference type="PROSITE" id="PS50088">
    <property type="entry name" value="ANK_REPEAT"/>
    <property type="match status" value="1"/>
</dbReference>
<protein>
    <submittedName>
        <fullName evidence="4">Ankyrin repeat protein</fullName>
    </submittedName>
</protein>
<evidence type="ECO:0000256" key="3">
    <source>
        <dbReference type="PROSITE-ProRule" id="PRU00023"/>
    </source>
</evidence>
<sequence length="270" mass="29636">MGKLNPLFRLAVTKNALQSIQHYIDRGYDLNATDGNGITLLMIAVMRKHIDAVRILLSAGADLKILDENGNDALSYAIKLGCPELIDILTRFNSETFPDDLGSNPNRKGDLEKFGEYPDENISTINAQISCESLSKMFEKPKLSLSDKGFIEDDPHKLARILAKLDVASTSVDDVVKLQISEYTLEASINTETAVADLRINIKKAGGKNFGPAVEVKRLLLIACLKSFPQGQFVRIHGLLTDDPNIVIQSTVNNDFVVIAKMQHVDQAAA</sequence>
<keyword evidence="5" id="KW-1185">Reference proteome</keyword>
<name>A0A317PYS2_9GAMM</name>
<accession>A0A317PYS2</accession>
<dbReference type="Proteomes" id="UP000246964">
    <property type="component" value="Unassembled WGS sequence"/>
</dbReference>
<dbReference type="EMBL" id="QGTT01000026">
    <property type="protein sequence ID" value="PWW07840.1"/>
    <property type="molecule type" value="Genomic_DNA"/>
</dbReference>
<proteinExistence type="predicted"/>
<dbReference type="OrthoDB" id="5918649at2"/>
<dbReference type="PROSITE" id="PS50297">
    <property type="entry name" value="ANK_REP_REGION"/>
    <property type="match status" value="1"/>
</dbReference>
<dbReference type="AlphaFoldDB" id="A0A317PYS2"/>
<organism evidence="4 5">
    <name type="scientific">Pseudidiomarina maritima</name>
    <dbReference type="NCBI Taxonomy" id="519453"/>
    <lineage>
        <taxon>Bacteria</taxon>
        <taxon>Pseudomonadati</taxon>
        <taxon>Pseudomonadota</taxon>
        <taxon>Gammaproteobacteria</taxon>
        <taxon>Alteromonadales</taxon>
        <taxon>Idiomarinaceae</taxon>
        <taxon>Pseudidiomarina</taxon>
    </lineage>
</organism>
<reference evidence="4 5" key="1">
    <citation type="submission" date="2018-05" db="EMBL/GenBank/DDBJ databases">
        <title>Freshwater and sediment microbial communities from various areas in North America, analyzing microbe dynamics in response to fracking.</title>
        <authorList>
            <person name="Lamendella R."/>
        </authorList>
    </citation>
    <scope>NUCLEOTIDE SEQUENCE [LARGE SCALE GENOMIC DNA]</scope>
    <source>
        <strain evidence="4 5">125B1</strain>
    </source>
</reference>
<dbReference type="Gene3D" id="1.25.40.20">
    <property type="entry name" value="Ankyrin repeat-containing domain"/>
    <property type="match status" value="1"/>
</dbReference>
<keyword evidence="2 3" id="KW-0040">ANK repeat</keyword>
<evidence type="ECO:0000256" key="2">
    <source>
        <dbReference type="ARBA" id="ARBA00023043"/>
    </source>
</evidence>
<dbReference type="Pfam" id="PF12796">
    <property type="entry name" value="Ank_2"/>
    <property type="match status" value="1"/>
</dbReference>
<gene>
    <name evidence="4" type="ORF">DET45_1261</name>
</gene>
<evidence type="ECO:0000313" key="4">
    <source>
        <dbReference type="EMBL" id="PWW07840.1"/>
    </source>
</evidence>
<dbReference type="PANTHER" id="PTHR24198">
    <property type="entry name" value="ANKYRIN REPEAT AND PROTEIN KINASE DOMAIN-CONTAINING PROTEIN"/>
    <property type="match status" value="1"/>
</dbReference>
<dbReference type="RefSeq" id="WP_110076948.1">
    <property type="nucleotide sequence ID" value="NZ_QGTT01000026.1"/>
</dbReference>
<keyword evidence="1" id="KW-0677">Repeat</keyword>
<dbReference type="InterPro" id="IPR002110">
    <property type="entry name" value="Ankyrin_rpt"/>
</dbReference>
<evidence type="ECO:0000256" key="1">
    <source>
        <dbReference type="ARBA" id="ARBA00022737"/>
    </source>
</evidence>
<dbReference type="SUPFAM" id="SSF48403">
    <property type="entry name" value="Ankyrin repeat"/>
    <property type="match status" value="1"/>
</dbReference>
<dbReference type="PANTHER" id="PTHR24198:SF165">
    <property type="entry name" value="ANKYRIN REPEAT-CONTAINING PROTEIN-RELATED"/>
    <property type="match status" value="1"/>
</dbReference>
<dbReference type="InterPro" id="IPR036770">
    <property type="entry name" value="Ankyrin_rpt-contain_sf"/>
</dbReference>
<comment type="caution">
    <text evidence="4">The sequence shown here is derived from an EMBL/GenBank/DDBJ whole genome shotgun (WGS) entry which is preliminary data.</text>
</comment>
<evidence type="ECO:0000313" key="5">
    <source>
        <dbReference type="Proteomes" id="UP000246964"/>
    </source>
</evidence>
<dbReference type="SMART" id="SM00248">
    <property type="entry name" value="ANK"/>
    <property type="match status" value="2"/>
</dbReference>
<feature type="repeat" description="ANK" evidence="3">
    <location>
        <begin position="36"/>
        <end position="68"/>
    </location>
</feature>